<dbReference type="Gene3D" id="3.40.470.10">
    <property type="entry name" value="Uracil-DNA glycosylase-like domain"/>
    <property type="match status" value="1"/>
</dbReference>
<dbReference type="InterPro" id="IPR015637">
    <property type="entry name" value="MUG/TDG"/>
</dbReference>
<evidence type="ECO:0000313" key="6">
    <source>
        <dbReference type="Proteomes" id="UP000321523"/>
    </source>
</evidence>
<dbReference type="SUPFAM" id="SSF52141">
    <property type="entry name" value="Uracil-DNA glycosylase-like"/>
    <property type="match status" value="1"/>
</dbReference>
<dbReference type="Proteomes" id="UP000321523">
    <property type="component" value="Unassembled WGS sequence"/>
</dbReference>
<dbReference type="PANTHER" id="PTHR12159:SF9">
    <property type="entry name" value="G_T MISMATCH-SPECIFIC THYMINE DNA GLYCOSYLASE"/>
    <property type="match status" value="1"/>
</dbReference>
<dbReference type="GO" id="GO:0004844">
    <property type="term" value="F:uracil DNA N-glycosylase activity"/>
    <property type="evidence" value="ECO:0007669"/>
    <property type="project" value="TreeGrafter"/>
</dbReference>
<proteinExistence type="predicted"/>
<dbReference type="GO" id="GO:0006285">
    <property type="term" value="P:base-excision repair, AP site formation"/>
    <property type="evidence" value="ECO:0007669"/>
    <property type="project" value="InterPro"/>
</dbReference>
<gene>
    <name evidence="5" type="ORF">SAE02_11930</name>
</gene>
<protein>
    <submittedName>
        <fullName evidence="5">Mismatch-specific DNA-glycosylase</fullName>
    </submittedName>
</protein>
<dbReference type="OrthoDB" id="9799921at2"/>
<evidence type="ECO:0000256" key="3">
    <source>
        <dbReference type="ARBA" id="ARBA00023204"/>
    </source>
</evidence>
<dbReference type="InterPro" id="IPR036895">
    <property type="entry name" value="Uracil-DNA_glycosylase-like_sf"/>
</dbReference>
<feature type="domain" description="Uracil-DNA glycosylase-like" evidence="4">
    <location>
        <begin position="5"/>
        <end position="146"/>
    </location>
</feature>
<evidence type="ECO:0000256" key="2">
    <source>
        <dbReference type="ARBA" id="ARBA00022801"/>
    </source>
</evidence>
<dbReference type="EMBL" id="BJYZ01000003">
    <property type="protein sequence ID" value="GEO37045.1"/>
    <property type="molecule type" value="Genomic_DNA"/>
</dbReference>
<dbReference type="Pfam" id="PF03167">
    <property type="entry name" value="UDG"/>
    <property type="match status" value="1"/>
</dbReference>
<organism evidence="5 6">
    <name type="scientific">Skermanella aerolata</name>
    <dbReference type="NCBI Taxonomy" id="393310"/>
    <lineage>
        <taxon>Bacteria</taxon>
        <taxon>Pseudomonadati</taxon>
        <taxon>Pseudomonadota</taxon>
        <taxon>Alphaproteobacteria</taxon>
        <taxon>Rhodospirillales</taxon>
        <taxon>Azospirillaceae</taxon>
        <taxon>Skermanella</taxon>
    </lineage>
</organism>
<name>A0A512DKT3_9PROT</name>
<comment type="caution">
    <text evidence="5">The sequence shown here is derived from an EMBL/GenBank/DDBJ whole genome shotgun (WGS) entry which is preliminary data.</text>
</comment>
<accession>A0A512DKT3</accession>
<keyword evidence="6" id="KW-1185">Reference proteome</keyword>
<keyword evidence="3" id="KW-0234">DNA repair</keyword>
<dbReference type="CDD" id="cd10028">
    <property type="entry name" value="UDG-F2_TDG_MUG"/>
    <property type="match status" value="1"/>
</dbReference>
<evidence type="ECO:0000313" key="5">
    <source>
        <dbReference type="EMBL" id="GEO37045.1"/>
    </source>
</evidence>
<evidence type="ECO:0000256" key="1">
    <source>
        <dbReference type="ARBA" id="ARBA00022763"/>
    </source>
</evidence>
<dbReference type="RefSeq" id="WP_044425963.1">
    <property type="nucleotide sequence ID" value="NZ_BJYZ01000003.1"/>
</dbReference>
<keyword evidence="2" id="KW-0378">Hydrolase</keyword>
<dbReference type="AlphaFoldDB" id="A0A512DKT3"/>
<sequence>MILPDVLAPGLDLVLCGTAPSRTSKEEQAYYARPGNRFWPTLHLTGLTPRLLKPADYRQVLDYGLGLTDLCKTEWGSDQELTKYCFDISGFIAKIERYRPAAVAFDSKHAGKNFFRRASVNYGRQPETLFGAELFIVPSPSGRASGYWDTAPWMELGDFVRRRRELRRS</sequence>
<dbReference type="GO" id="GO:0008263">
    <property type="term" value="F:pyrimidine-specific mismatch base pair DNA N-glycosylase activity"/>
    <property type="evidence" value="ECO:0007669"/>
    <property type="project" value="TreeGrafter"/>
</dbReference>
<reference evidence="5 6" key="1">
    <citation type="submission" date="2019-07" db="EMBL/GenBank/DDBJ databases">
        <title>Whole genome shotgun sequence of Skermanella aerolata NBRC 106429.</title>
        <authorList>
            <person name="Hosoyama A."/>
            <person name="Uohara A."/>
            <person name="Ohji S."/>
            <person name="Ichikawa N."/>
        </authorList>
    </citation>
    <scope>NUCLEOTIDE SEQUENCE [LARGE SCALE GENOMIC DNA]</scope>
    <source>
        <strain evidence="5 6">NBRC 106429</strain>
    </source>
</reference>
<evidence type="ECO:0000259" key="4">
    <source>
        <dbReference type="Pfam" id="PF03167"/>
    </source>
</evidence>
<dbReference type="PANTHER" id="PTHR12159">
    <property type="entry name" value="G/T AND G/U MISMATCH-SPECIFIC DNA GLYCOSYLASE"/>
    <property type="match status" value="1"/>
</dbReference>
<keyword evidence="1" id="KW-0227">DNA damage</keyword>
<dbReference type="InterPro" id="IPR005122">
    <property type="entry name" value="Uracil-DNA_glycosylase-like"/>
</dbReference>